<dbReference type="InterPro" id="IPR041698">
    <property type="entry name" value="Methyltransf_25"/>
</dbReference>
<sequence>MNSKEVHRQWAERSGVYSPEYYADYGADHRSESVRSILERFVDREAAILEVGCSSGRHLAYLFEHGFENLAGIDVNDDAFDVMAETYPDLAATGTFYHDTIEAAVETFADGRFDVVYSVETLQHLPPEAEGVLEDLARITGELLITIENEGDDPESIEPDVKYVDDDFPLYHRNWNRVFTDLGFVEVAARSDKRDTVRAFRPPNSRATGR</sequence>
<proteinExistence type="predicted"/>
<evidence type="ECO:0000259" key="1">
    <source>
        <dbReference type="Pfam" id="PF13649"/>
    </source>
</evidence>
<accession>A0A2A5QSS4</accession>
<feature type="domain" description="Methyltransferase" evidence="1">
    <location>
        <begin position="48"/>
        <end position="139"/>
    </location>
</feature>
<protein>
    <submittedName>
        <fullName evidence="2">SAM-dependent methyltransferase</fullName>
    </submittedName>
</protein>
<evidence type="ECO:0000313" key="2">
    <source>
        <dbReference type="EMBL" id="PCR89872.1"/>
    </source>
</evidence>
<dbReference type="RefSeq" id="WP_097378815.1">
    <property type="nucleotide sequence ID" value="NZ_NXNI01000001.1"/>
</dbReference>
<reference evidence="2 3" key="1">
    <citation type="submission" date="2017-09" db="EMBL/GenBank/DDBJ databases">
        <title>Genome sequences of Natrinema ejinorence JCM 13890T.</title>
        <authorList>
            <person name="Roh S.W."/>
            <person name="Kim Y.B."/>
            <person name="Kim J.Y."/>
        </authorList>
    </citation>
    <scope>NUCLEOTIDE SEQUENCE [LARGE SCALE GENOMIC DNA]</scope>
    <source>
        <strain evidence="2 3">JCM 13890</strain>
    </source>
</reference>
<dbReference type="Pfam" id="PF13649">
    <property type="entry name" value="Methyltransf_25"/>
    <property type="match status" value="1"/>
</dbReference>
<dbReference type="SUPFAM" id="SSF53335">
    <property type="entry name" value="S-adenosyl-L-methionine-dependent methyltransferases"/>
    <property type="match status" value="1"/>
</dbReference>
<dbReference type="Gene3D" id="3.40.50.150">
    <property type="entry name" value="Vaccinia Virus protein VP39"/>
    <property type="match status" value="1"/>
</dbReference>
<dbReference type="GO" id="GO:0008168">
    <property type="term" value="F:methyltransferase activity"/>
    <property type="evidence" value="ECO:0007669"/>
    <property type="project" value="UniProtKB-KW"/>
</dbReference>
<comment type="caution">
    <text evidence="2">The sequence shown here is derived from an EMBL/GenBank/DDBJ whole genome shotgun (WGS) entry which is preliminary data.</text>
</comment>
<dbReference type="InterPro" id="IPR029063">
    <property type="entry name" value="SAM-dependent_MTases_sf"/>
</dbReference>
<gene>
    <name evidence="2" type="ORF">CP557_04560</name>
</gene>
<keyword evidence="2" id="KW-0489">Methyltransferase</keyword>
<dbReference type="GO" id="GO:0032259">
    <property type="term" value="P:methylation"/>
    <property type="evidence" value="ECO:0007669"/>
    <property type="project" value="UniProtKB-KW"/>
</dbReference>
<organism evidence="2 3">
    <name type="scientific">Natrinema ejinorense</name>
    <dbReference type="NCBI Taxonomy" id="373386"/>
    <lineage>
        <taxon>Archaea</taxon>
        <taxon>Methanobacteriati</taxon>
        <taxon>Methanobacteriota</taxon>
        <taxon>Stenosarchaea group</taxon>
        <taxon>Halobacteria</taxon>
        <taxon>Halobacteriales</taxon>
        <taxon>Natrialbaceae</taxon>
        <taxon>Natrinema</taxon>
    </lineage>
</organism>
<dbReference type="EMBL" id="NXNI01000001">
    <property type="protein sequence ID" value="PCR89872.1"/>
    <property type="molecule type" value="Genomic_DNA"/>
</dbReference>
<evidence type="ECO:0000313" key="3">
    <source>
        <dbReference type="Proteomes" id="UP000219689"/>
    </source>
</evidence>
<keyword evidence="2" id="KW-0808">Transferase</keyword>
<dbReference type="Proteomes" id="UP000219689">
    <property type="component" value="Unassembled WGS sequence"/>
</dbReference>
<dbReference type="AlphaFoldDB" id="A0A2A5QSS4"/>
<dbReference type="OrthoDB" id="6243at2157"/>
<dbReference type="PANTHER" id="PTHR43464">
    <property type="entry name" value="METHYLTRANSFERASE"/>
    <property type="match status" value="1"/>
</dbReference>
<keyword evidence="3" id="KW-1185">Reference proteome</keyword>
<name>A0A2A5QSS4_9EURY</name>
<dbReference type="CDD" id="cd02440">
    <property type="entry name" value="AdoMet_MTases"/>
    <property type="match status" value="1"/>
</dbReference>